<dbReference type="CDD" id="cd00817">
    <property type="entry name" value="ValRS_core"/>
    <property type="match status" value="1"/>
</dbReference>
<dbReference type="Gene3D" id="3.40.50.620">
    <property type="entry name" value="HUPs"/>
    <property type="match status" value="2"/>
</dbReference>
<gene>
    <name evidence="12 16" type="primary">valS</name>
    <name evidence="16" type="ORF">BACPLE_02035</name>
</gene>
<keyword evidence="3 12" id="KW-0963">Cytoplasm</keyword>
<evidence type="ECO:0000256" key="10">
    <source>
        <dbReference type="ARBA" id="ARBA00047552"/>
    </source>
</evidence>
<keyword evidence="6 12" id="KW-0067">ATP-binding</keyword>
<comment type="domain">
    <text evidence="12">ValRS has two distinct active sites: one for aminoacylation and one for editing. The misactivated threonine is translocated from the active site to the editing site.</text>
</comment>
<evidence type="ECO:0000313" key="16">
    <source>
        <dbReference type="EMBL" id="EDY95759.1"/>
    </source>
</evidence>
<dbReference type="EC" id="6.1.1.9" evidence="12"/>
<comment type="domain">
    <text evidence="12">The C-terminal coiled-coil domain is crucial for aminoacylation activity.</text>
</comment>
<evidence type="ECO:0000256" key="8">
    <source>
        <dbReference type="ARBA" id="ARBA00023054"/>
    </source>
</evidence>
<dbReference type="GO" id="GO:0005524">
    <property type="term" value="F:ATP binding"/>
    <property type="evidence" value="ECO:0007669"/>
    <property type="project" value="UniProtKB-UniRule"/>
</dbReference>
<sequence length="892" mass="101702">MELASKYNPADVEGKWYQYWLDHKLFSSKPDGREPYTVVIPPPNVTGVLHMGHMLNNTIQDILVRRARMMGKNACWVPGTDHASIATEAKVVNRLAQQGIKKTDLTREEFLKHAWAWTEEHGGIILKQLRKLGASCDWDRTAFTMDETRSKSVIKVFVDLYNKGLIYRGVRMVNWDPKALTALSDEEVIYKEEHSKLYYLRYYVADDDMSGETGAEGEIVHRDAQGRRYAVVATTRPETIMGDTAMCINPADPKNQWLKGKKVIVPLVGRVIPVIEDSYVDIEFGTGCLKVTPAHDVNDYMLGEKYNLPSIDIFNDNGTLSEAAGLYVGMDRFDVRAQIEKDLDAAGLLEKVEAYTNKVGFSERTNVAIEPKLSMQWFLKMQHFADMALPPVMNDELKFYPAKYKNTYRNWLENIKDWCISRQLWWGHRIPAYYLPKGGFVVAETPEQALELAKEKTGDANLKMEDLRQEDDCLDTWFSSWLWPISLFDGINNPGNEEIKYYYPTADLVTGPDIIFFWVARMIMAGYEYMGDMPFRNVYFTGIVRDKIGRKMSKSLGNSPDPLELIEQFGADGVRMGMMLAAPAGNDILFDEALCEQGRNFNNKIWNAFRLVKGWQVADIEQPEYAKLATEWFDSMLAKTAEEVNDLFGKYRLSEALMAVYKLFWDEFSSWYLEMVKPAYGQPIDKVTYEKTLAFFETLLKLLHPFMPFITEELWQHIYDRQPGESIMTQTLVKDMPYNEALIAQFEAVKEVISGIRTIRLQKNIAQKEALALEVTGENPVAGFGSVIAKLCNLSEIKQVETKSEGAAAFMVGTTEYAVPLGNLINVEEELKKLEADLKYQEGFLQSVMKKLSNEKFVSKAPANVIEMERKKQADAETKIAALKESIAALKR</sequence>
<dbReference type="HOGENOM" id="CLU_001493_0_2_10"/>
<evidence type="ECO:0000256" key="3">
    <source>
        <dbReference type="ARBA" id="ARBA00022490"/>
    </source>
</evidence>
<dbReference type="AlphaFoldDB" id="B5CZ78"/>
<reference evidence="16 17" key="1">
    <citation type="submission" date="2008-08" db="EMBL/GenBank/DDBJ databases">
        <title>Draft genome sequence of Bacteroides plebeius (DSM 17135).</title>
        <authorList>
            <person name="Sudarsanam P."/>
            <person name="Ley R."/>
            <person name="Guruge J."/>
            <person name="Turnbaugh P.J."/>
            <person name="Mahowald M."/>
            <person name="Liep D."/>
            <person name="Gordon J."/>
        </authorList>
    </citation>
    <scope>NUCLEOTIDE SEQUENCE [LARGE SCALE GENOMIC DNA]</scope>
    <source>
        <strain evidence="17">DSM 17135 / JCM 12973 / M2</strain>
    </source>
</reference>
<dbReference type="Pfam" id="PF10458">
    <property type="entry name" value="Val_tRNA-synt_C"/>
    <property type="match status" value="1"/>
</dbReference>
<dbReference type="Pfam" id="PF00133">
    <property type="entry name" value="tRNA-synt_1"/>
    <property type="match status" value="1"/>
</dbReference>
<dbReference type="GO" id="GO:0005829">
    <property type="term" value="C:cytosol"/>
    <property type="evidence" value="ECO:0007669"/>
    <property type="project" value="TreeGrafter"/>
</dbReference>
<evidence type="ECO:0000256" key="1">
    <source>
        <dbReference type="ARBA" id="ARBA00004496"/>
    </source>
</evidence>
<dbReference type="RefSeq" id="WP_007561588.1">
    <property type="nucleotide sequence ID" value="NZ_DS990130.1"/>
</dbReference>
<evidence type="ECO:0000256" key="4">
    <source>
        <dbReference type="ARBA" id="ARBA00022598"/>
    </source>
</evidence>
<comment type="catalytic activity">
    <reaction evidence="10 12">
        <text>tRNA(Val) + L-valine + ATP = L-valyl-tRNA(Val) + AMP + diphosphate</text>
        <dbReference type="Rhea" id="RHEA:10704"/>
        <dbReference type="Rhea" id="RHEA-COMP:9672"/>
        <dbReference type="Rhea" id="RHEA-COMP:9708"/>
        <dbReference type="ChEBI" id="CHEBI:30616"/>
        <dbReference type="ChEBI" id="CHEBI:33019"/>
        <dbReference type="ChEBI" id="CHEBI:57762"/>
        <dbReference type="ChEBI" id="CHEBI:78442"/>
        <dbReference type="ChEBI" id="CHEBI:78537"/>
        <dbReference type="ChEBI" id="CHEBI:456215"/>
        <dbReference type="EC" id="6.1.1.9"/>
    </reaction>
</comment>
<dbReference type="InterPro" id="IPR013155">
    <property type="entry name" value="M/V/L/I-tRNA-synth_anticd-bd"/>
</dbReference>
<dbReference type="Gene3D" id="1.10.730.10">
    <property type="entry name" value="Isoleucyl-tRNA Synthetase, Domain 1"/>
    <property type="match status" value="1"/>
</dbReference>
<evidence type="ECO:0000256" key="2">
    <source>
        <dbReference type="ARBA" id="ARBA00011245"/>
    </source>
</evidence>
<dbReference type="HAMAP" id="MF_02004">
    <property type="entry name" value="Val_tRNA_synth_type1"/>
    <property type="match status" value="1"/>
</dbReference>
<dbReference type="InterPro" id="IPR001412">
    <property type="entry name" value="aa-tRNA-synth_I_CS"/>
</dbReference>
<accession>B5CZ78</accession>
<dbReference type="FunFam" id="1.10.287.380:FF:000001">
    <property type="entry name" value="Valine--tRNA ligase"/>
    <property type="match status" value="1"/>
</dbReference>
<dbReference type="FunFam" id="3.40.50.620:FF:000032">
    <property type="entry name" value="Valine--tRNA ligase"/>
    <property type="match status" value="1"/>
</dbReference>
<evidence type="ECO:0000256" key="7">
    <source>
        <dbReference type="ARBA" id="ARBA00022917"/>
    </source>
</evidence>
<keyword evidence="5 12" id="KW-0547">Nucleotide-binding</keyword>
<dbReference type="Pfam" id="PF08264">
    <property type="entry name" value="Anticodon_1"/>
    <property type="match status" value="1"/>
</dbReference>
<dbReference type="PROSITE" id="PS00178">
    <property type="entry name" value="AA_TRNA_LIGASE_I"/>
    <property type="match status" value="1"/>
</dbReference>
<dbReference type="NCBIfam" id="NF004349">
    <property type="entry name" value="PRK05729.1"/>
    <property type="match status" value="1"/>
</dbReference>
<evidence type="ECO:0000256" key="6">
    <source>
        <dbReference type="ARBA" id="ARBA00022840"/>
    </source>
</evidence>
<dbReference type="InterPro" id="IPR033705">
    <property type="entry name" value="Anticodon_Ia_Val"/>
</dbReference>
<dbReference type="GO" id="GO:0004832">
    <property type="term" value="F:valine-tRNA ligase activity"/>
    <property type="evidence" value="ECO:0007669"/>
    <property type="project" value="UniProtKB-UniRule"/>
</dbReference>
<comment type="subcellular location">
    <subcellularLocation>
        <location evidence="1 12">Cytoplasm</location>
    </subcellularLocation>
</comment>
<comment type="function">
    <text evidence="12">Catalyzes the attachment of valine to tRNA(Val). As ValRS can inadvertently accommodate and process structurally similar amino acids such as threonine, to avoid such errors, it has a 'posttransfer' editing activity that hydrolyzes mischarged Thr-tRNA(Val) in a tRNA-dependent manner.</text>
</comment>
<feature type="short sequence motif" description="'HIGH' region" evidence="12">
    <location>
        <begin position="43"/>
        <end position="53"/>
    </location>
</feature>
<dbReference type="eggNOG" id="COG0525">
    <property type="taxonomic scope" value="Bacteria"/>
</dbReference>
<comment type="caution">
    <text evidence="16">The sequence shown here is derived from an EMBL/GenBank/DDBJ whole genome shotgun (WGS) entry which is preliminary data.</text>
</comment>
<dbReference type="InterPro" id="IPR002300">
    <property type="entry name" value="aa-tRNA-synth_Ia"/>
</dbReference>
<proteinExistence type="inferred from homology"/>
<evidence type="ECO:0000256" key="9">
    <source>
        <dbReference type="ARBA" id="ARBA00023146"/>
    </source>
</evidence>
<evidence type="ECO:0000256" key="5">
    <source>
        <dbReference type="ARBA" id="ARBA00022741"/>
    </source>
</evidence>
<reference evidence="16 17" key="2">
    <citation type="submission" date="2008-08" db="EMBL/GenBank/DDBJ databases">
        <authorList>
            <person name="Fulton L."/>
            <person name="Clifton S."/>
            <person name="Fulton B."/>
            <person name="Xu J."/>
            <person name="Minx P."/>
            <person name="Pepin K.H."/>
            <person name="Johnson M."/>
            <person name="Thiruvilangam P."/>
            <person name="Bhonagiri V."/>
            <person name="Nash W.E."/>
            <person name="Mardis E.R."/>
            <person name="Wilson R.K."/>
        </authorList>
    </citation>
    <scope>NUCLEOTIDE SEQUENCE [LARGE SCALE GENOMIC DNA]</scope>
    <source>
        <strain evidence="17">DSM 17135 / JCM 12973 / M2</strain>
    </source>
</reference>
<dbReference type="NCBIfam" id="TIGR00422">
    <property type="entry name" value="valS"/>
    <property type="match status" value="1"/>
</dbReference>
<evidence type="ECO:0000259" key="14">
    <source>
        <dbReference type="Pfam" id="PF08264"/>
    </source>
</evidence>
<dbReference type="SUPFAM" id="SSF47323">
    <property type="entry name" value="Anticodon-binding domain of a subclass of class I aminoacyl-tRNA synthetases"/>
    <property type="match status" value="1"/>
</dbReference>
<dbReference type="CDD" id="cd07962">
    <property type="entry name" value="Anticodon_Ia_Val"/>
    <property type="match status" value="1"/>
</dbReference>
<organism evidence="16 17">
    <name type="scientific">Phocaeicola plebeius (strain DSM 17135 / JCM 12973 / CCUG 54634 / M2)</name>
    <name type="common">Bacteroides plebeius</name>
    <dbReference type="NCBI Taxonomy" id="484018"/>
    <lineage>
        <taxon>Bacteria</taxon>
        <taxon>Pseudomonadati</taxon>
        <taxon>Bacteroidota</taxon>
        <taxon>Bacteroidia</taxon>
        <taxon>Bacteroidales</taxon>
        <taxon>Bacteroidaceae</taxon>
        <taxon>Phocaeicola</taxon>
    </lineage>
</organism>
<keyword evidence="7 12" id="KW-0648">Protein biosynthesis</keyword>
<dbReference type="InterPro" id="IPR014729">
    <property type="entry name" value="Rossmann-like_a/b/a_fold"/>
</dbReference>
<dbReference type="InterPro" id="IPR037118">
    <property type="entry name" value="Val-tRNA_synth_C_sf"/>
</dbReference>
<dbReference type="EMBL" id="ABQC02000019">
    <property type="protein sequence ID" value="EDY95759.1"/>
    <property type="molecule type" value="Genomic_DNA"/>
</dbReference>
<dbReference type="Gene3D" id="1.10.287.380">
    <property type="entry name" value="Valyl-tRNA synthetase, C-terminal domain"/>
    <property type="match status" value="1"/>
</dbReference>
<dbReference type="Proteomes" id="UP000003452">
    <property type="component" value="Unassembled WGS sequence"/>
</dbReference>
<keyword evidence="9 12" id="KW-0030">Aminoacyl-tRNA synthetase</keyword>
<dbReference type="PANTHER" id="PTHR11946:SF109">
    <property type="entry name" value="VALINE--TRNA LIGASE"/>
    <property type="match status" value="1"/>
</dbReference>
<dbReference type="FunFam" id="3.90.740.10:FF:000015">
    <property type="entry name" value="Valine--tRNA ligase"/>
    <property type="match status" value="1"/>
</dbReference>
<dbReference type="OrthoDB" id="9810365at2"/>
<evidence type="ECO:0000256" key="11">
    <source>
        <dbReference type="ARBA" id="ARBA00060830"/>
    </source>
</evidence>
<dbReference type="Gene3D" id="3.90.740.10">
    <property type="entry name" value="Valyl/Leucyl/Isoleucyl-tRNA synthetase, editing domain"/>
    <property type="match status" value="1"/>
</dbReference>
<dbReference type="SUPFAM" id="SSF52374">
    <property type="entry name" value="Nucleotidylyl transferase"/>
    <property type="match status" value="1"/>
</dbReference>
<keyword evidence="4 12" id="KW-0436">Ligase</keyword>
<evidence type="ECO:0000259" key="15">
    <source>
        <dbReference type="Pfam" id="PF10458"/>
    </source>
</evidence>
<dbReference type="SUPFAM" id="SSF46589">
    <property type="entry name" value="tRNA-binding arm"/>
    <property type="match status" value="1"/>
</dbReference>
<dbReference type="InterPro" id="IPR019499">
    <property type="entry name" value="Val-tRNA_synth_tRNA-bd"/>
</dbReference>
<feature type="short sequence motif" description="'KMSKS' region" evidence="12">
    <location>
        <begin position="551"/>
        <end position="555"/>
    </location>
</feature>
<dbReference type="GeneID" id="43185033"/>
<comment type="subunit">
    <text evidence="2 12">Monomer.</text>
</comment>
<dbReference type="GO" id="GO:0002161">
    <property type="term" value="F:aminoacyl-tRNA deacylase activity"/>
    <property type="evidence" value="ECO:0007669"/>
    <property type="project" value="InterPro"/>
</dbReference>
<feature type="domain" description="Aminoacyl-tRNA synthetase class Ia" evidence="13">
    <location>
        <begin position="15"/>
        <end position="589"/>
    </location>
</feature>
<name>B5CZ78_PHOPM</name>
<evidence type="ECO:0000256" key="12">
    <source>
        <dbReference type="HAMAP-Rule" id="MF_02004"/>
    </source>
</evidence>
<dbReference type="InterPro" id="IPR009008">
    <property type="entry name" value="Val/Leu/Ile-tRNA-synth_edit"/>
</dbReference>
<dbReference type="InterPro" id="IPR010978">
    <property type="entry name" value="tRNA-bd_arm"/>
</dbReference>
<protein>
    <recommendedName>
        <fullName evidence="12">Valine--tRNA ligase</fullName>
        <ecNumber evidence="12">6.1.1.9</ecNumber>
    </recommendedName>
    <alternativeName>
        <fullName evidence="12">Valyl-tRNA synthetase</fullName>
        <shortName evidence="12">ValRS</shortName>
    </alternativeName>
</protein>
<keyword evidence="8 12" id="KW-0175">Coiled coil</keyword>
<dbReference type="InterPro" id="IPR009080">
    <property type="entry name" value="tRNAsynth_Ia_anticodon-bd"/>
</dbReference>
<dbReference type="InterPro" id="IPR002303">
    <property type="entry name" value="Valyl-tRNA_ligase"/>
</dbReference>
<dbReference type="GO" id="GO:0006438">
    <property type="term" value="P:valyl-tRNA aminoacylation"/>
    <property type="evidence" value="ECO:0007669"/>
    <property type="project" value="UniProtKB-UniRule"/>
</dbReference>
<evidence type="ECO:0000313" key="17">
    <source>
        <dbReference type="Proteomes" id="UP000003452"/>
    </source>
</evidence>
<comment type="similarity">
    <text evidence="11 12">Belongs to the class-I aminoacyl-tRNA synthetase family. ValS type 1 subfamily.</text>
</comment>
<evidence type="ECO:0000259" key="13">
    <source>
        <dbReference type="Pfam" id="PF00133"/>
    </source>
</evidence>
<dbReference type="SUPFAM" id="SSF50677">
    <property type="entry name" value="ValRS/IleRS/LeuRS editing domain"/>
    <property type="match status" value="1"/>
</dbReference>
<dbReference type="PANTHER" id="PTHR11946">
    <property type="entry name" value="VALYL-TRNA SYNTHETASES"/>
    <property type="match status" value="1"/>
</dbReference>
<dbReference type="PRINTS" id="PR00986">
    <property type="entry name" value="TRNASYNTHVAL"/>
</dbReference>
<feature type="domain" description="Methionyl/Valyl/Leucyl/Isoleucyl-tRNA synthetase anticodon-binding" evidence="14">
    <location>
        <begin position="631"/>
        <end position="772"/>
    </location>
</feature>
<feature type="domain" description="Valyl-tRNA synthetase tRNA-binding arm" evidence="15">
    <location>
        <begin position="826"/>
        <end position="891"/>
    </location>
</feature>
<feature type="binding site" evidence="12">
    <location>
        <position position="554"/>
    </location>
    <ligand>
        <name>ATP</name>
        <dbReference type="ChEBI" id="CHEBI:30616"/>
    </ligand>
</feature>